<evidence type="ECO:0000313" key="3">
    <source>
        <dbReference type="Proteomes" id="UP000229749"/>
    </source>
</evidence>
<dbReference type="Pfam" id="PF12146">
    <property type="entry name" value="Hydrolase_4"/>
    <property type="match status" value="1"/>
</dbReference>
<feature type="domain" description="Serine aminopeptidase S33" evidence="1">
    <location>
        <begin position="34"/>
        <end position="136"/>
    </location>
</feature>
<dbReference type="InterPro" id="IPR029058">
    <property type="entry name" value="AB_hydrolase_fold"/>
</dbReference>
<dbReference type="AlphaFoldDB" id="A0A2M7XH12"/>
<dbReference type="EMBL" id="PFWS01000045">
    <property type="protein sequence ID" value="PJA47168.1"/>
    <property type="molecule type" value="Genomic_DNA"/>
</dbReference>
<feature type="non-terminal residue" evidence="2">
    <location>
        <position position="136"/>
    </location>
</feature>
<organism evidence="2 3">
    <name type="scientific">Candidatus Uhrbacteria bacterium CG_4_9_14_3_um_filter_36_7</name>
    <dbReference type="NCBI Taxonomy" id="1975033"/>
    <lineage>
        <taxon>Bacteria</taxon>
        <taxon>Candidatus Uhriibacteriota</taxon>
    </lineage>
</organism>
<proteinExistence type="predicted"/>
<accession>A0A2M7XH12</accession>
<dbReference type="Gene3D" id="3.40.50.1820">
    <property type="entry name" value="alpha/beta hydrolase"/>
    <property type="match status" value="1"/>
</dbReference>
<dbReference type="SUPFAM" id="SSF53474">
    <property type="entry name" value="alpha/beta-Hydrolases"/>
    <property type="match status" value="1"/>
</dbReference>
<evidence type="ECO:0000259" key="1">
    <source>
        <dbReference type="Pfam" id="PF12146"/>
    </source>
</evidence>
<dbReference type="InterPro" id="IPR022742">
    <property type="entry name" value="Hydrolase_4"/>
</dbReference>
<comment type="caution">
    <text evidence="2">The sequence shown here is derived from an EMBL/GenBank/DDBJ whole genome shotgun (WGS) entry which is preliminary data.</text>
</comment>
<gene>
    <name evidence="2" type="ORF">CO172_02935</name>
</gene>
<reference evidence="3" key="1">
    <citation type="submission" date="2017-09" db="EMBL/GenBank/DDBJ databases">
        <title>Depth-based differentiation of microbial function through sediment-hosted aquifers and enrichment of novel symbionts in the deep terrestrial subsurface.</title>
        <authorList>
            <person name="Probst A.J."/>
            <person name="Ladd B."/>
            <person name="Jarett J.K."/>
            <person name="Geller-Mcgrath D.E."/>
            <person name="Sieber C.M.K."/>
            <person name="Emerson J.B."/>
            <person name="Anantharaman K."/>
            <person name="Thomas B.C."/>
            <person name="Malmstrom R."/>
            <person name="Stieglmeier M."/>
            <person name="Klingl A."/>
            <person name="Woyke T."/>
            <person name="Ryan C.M."/>
            <person name="Banfield J.F."/>
        </authorList>
    </citation>
    <scope>NUCLEOTIDE SEQUENCE [LARGE SCALE GENOMIC DNA]</scope>
</reference>
<name>A0A2M7XH12_9BACT</name>
<protein>
    <recommendedName>
        <fullName evidence="1">Serine aminopeptidase S33 domain-containing protein</fullName>
    </recommendedName>
</protein>
<sequence>MIKPIKFTTSDKIEIFGIYEKVDSELNALLLHMMPATKESWQPFMQKLAENDISSLAIDERGHGESTMRDTIFYKNFIDEEQQAKIYDVKGGLDFLKIRGATFDQLFVIGASIGANLSIEILKYHPDIKKSVALSP</sequence>
<dbReference type="Proteomes" id="UP000229749">
    <property type="component" value="Unassembled WGS sequence"/>
</dbReference>
<evidence type="ECO:0000313" key="2">
    <source>
        <dbReference type="EMBL" id="PJA47168.1"/>
    </source>
</evidence>